<accession>A0A2N0BPW6</accession>
<comment type="caution">
    <text evidence="13">The sequence shown here is derived from an EMBL/GenBank/DDBJ whole genome shotgun (WGS) entry which is preliminary data.</text>
</comment>
<comment type="catalytic activity">
    <reaction evidence="10">
        <text>fluoride(in) = fluoride(out)</text>
        <dbReference type="Rhea" id="RHEA:76159"/>
        <dbReference type="ChEBI" id="CHEBI:17051"/>
    </reaction>
    <physiologicalReaction direction="left-to-right" evidence="10">
        <dbReference type="Rhea" id="RHEA:76160"/>
    </physiologicalReaction>
</comment>
<evidence type="ECO:0000313" key="12">
    <source>
        <dbReference type="EMBL" id="MDV6237234.1"/>
    </source>
</evidence>
<keyword evidence="11" id="KW-0813">Transport</keyword>
<feature type="binding site" evidence="11">
    <location>
        <position position="78"/>
    </location>
    <ligand>
        <name>Na(+)</name>
        <dbReference type="ChEBI" id="CHEBI:29101"/>
        <note>structural</note>
    </ligand>
</feature>
<keyword evidence="7 11" id="KW-0472">Membrane</keyword>
<dbReference type="EMBL" id="NPEF02000021">
    <property type="protein sequence ID" value="MDV6237234.1"/>
    <property type="molecule type" value="Genomic_DNA"/>
</dbReference>
<evidence type="ECO:0000313" key="14">
    <source>
        <dbReference type="Proteomes" id="UP000232122"/>
    </source>
</evidence>
<keyword evidence="11" id="KW-0479">Metal-binding</keyword>
<feature type="transmembrane region" description="Helical" evidence="11">
    <location>
        <begin position="70"/>
        <end position="88"/>
    </location>
</feature>
<dbReference type="PANTHER" id="PTHR28259:SF1">
    <property type="entry name" value="FLUORIDE EXPORT PROTEIN 1-RELATED"/>
    <property type="match status" value="1"/>
</dbReference>
<dbReference type="NCBIfam" id="TIGR00494">
    <property type="entry name" value="crcB"/>
    <property type="match status" value="1"/>
</dbReference>
<evidence type="ECO:0000256" key="6">
    <source>
        <dbReference type="ARBA" id="ARBA00023065"/>
    </source>
</evidence>
<dbReference type="PANTHER" id="PTHR28259">
    <property type="entry name" value="FLUORIDE EXPORT PROTEIN 1-RELATED"/>
    <property type="match status" value="1"/>
</dbReference>
<dbReference type="GO" id="GO:0005886">
    <property type="term" value="C:plasma membrane"/>
    <property type="evidence" value="ECO:0007669"/>
    <property type="project" value="UniProtKB-SubCell"/>
</dbReference>
<sequence length="127" mass="14253">MNFANTMIWICVGGALGSALRYGLQHYFGNVLGLNLPWGTLIANLFGSFLIGVVYAVFDRFPEFDFRWKFFLASGFCGGFTTFSTFSYEILEMFKTGNYILFSAYTILTFIGGFGLAFAGFWLVKTI</sequence>
<comment type="subcellular location">
    <subcellularLocation>
        <location evidence="1 11">Cell membrane</location>
        <topology evidence="1 11">Multi-pass membrane protein</topology>
    </subcellularLocation>
</comment>
<feature type="transmembrane region" description="Helical" evidence="11">
    <location>
        <begin position="100"/>
        <end position="124"/>
    </location>
</feature>
<evidence type="ECO:0000256" key="5">
    <source>
        <dbReference type="ARBA" id="ARBA00022989"/>
    </source>
</evidence>
<dbReference type="EMBL" id="NPEF01000043">
    <property type="protein sequence ID" value="PJZ93791.1"/>
    <property type="molecule type" value="Genomic_DNA"/>
</dbReference>
<dbReference type="AlphaFoldDB" id="A0A2N0BB70"/>
<reference evidence="12 14" key="2">
    <citation type="journal article" date="2018" name="Microb. Genom.">
        <title>Deciphering the unexplored Leptospira diversity from soils uncovers genomic evolution to virulence.</title>
        <authorList>
            <person name="Thibeaux R."/>
            <person name="Iraola G."/>
            <person name="Ferres I."/>
            <person name="Bierque E."/>
            <person name="Girault D."/>
            <person name="Soupe-Gilbert M.E."/>
            <person name="Picardeau M."/>
            <person name="Goarant C."/>
        </authorList>
    </citation>
    <scope>NUCLEOTIDE SEQUENCE [LARGE SCALE GENOMIC DNA]</scope>
    <source>
        <strain evidence="12 14">ATI7-C-A5</strain>
    </source>
</reference>
<reference evidence="12" key="3">
    <citation type="submission" date="2023-10" db="EMBL/GenBank/DDBJ databases">
        <authorList>
            <person name="Picardeau M."/>
            <person name="Thibeaux R."/>
        </authorList>
    </citation>
    <scope>NUCLEOTIDE SEQUENCE</scope>
    <source>
        <strain evidence="12">ATI7-C-A5</strain>
    </source>
</reference>
<comment type="function">
    <text evidence="11">Fluoride-specific ion channel. Important for reducing fluoride concentration in the cell, thus reducing its toxicity.</text>
</comment>
<keyword evidence="6 11" id="KW-0406">Ion transport</keyword>
<reference evidence="13" key="1">
    <citation type="submission" date="2017-07" db="EMBL/GenBank/DDBJ databases">
        <title>Leptospira spp. isolated from tropical soils.</title>
        <authorList>
            <person name="Thibeaux R."/>
            <person name="Iraola G."/>
            <person name="Ferres I."/>
            <person name="Bierque E."/>
            <person name="Girault D."/>
            <person name="Soupe-Gilbert M.-E."/>
            <person name="Picardeau M."/>
            <person name="Goarant C."/>
        </authorList>
    </citation>
    <scope>NUCLEOTIDE SEQUENCE [LARGE SCALE GENOMIC DNA]</scope>
    <source>
        <strain evidence="13">ATI7-C-A5</strain>
    </source>
</reference>
<evidence type="ECO:0000256" key="8">
    <source>
        <dbReference type="ARBA" id="ARBA00023303"/>
    </source>
</evidence>
<proteinExistence type="inferred from homology"/>
<dbReference type="Proteomes" id="UP000232122">
    <property type="component" value="Unassembled WGS sequence"/>
</dbReference>
<dbReference type="GO" id="GO:0046872">
    <property type="term" value="F:metal ion binding"/>
    <property type="evidence" value="ECO:0007669"/>
    <property type="project" value="UniProtKB-KW"/>
</dbReference>
<evidence type="ECO:0000256" key="7">
    <source>
        <dbReference type="ARBA" id="ARBA00023136"/>
    </source>
</evidence>
<dbReference type="GO" id="GO:0062054">
    <property type="term" value="F:fluoride channel activity"/>
    <property type="evidence" value="ECO:0007669"/>
    <property type="project" value="UniProtKB-UniRule"/>
</dbReference>
<evidence type="ECO:0000256" key="4">
    <source>
        <dbReference type="ARBA" id="ARBA00022692"/>
    </source>
</evidence>
<keyword evidence="3" id="KW-0997">Cell inner membrane</keyword>
<dbReference type="Pfam" id="PF02537">
    <property type="entry name" value="CRCB"/>
    <property type="match status" value="1"/>
</dbReference>
<dbReference type="OrthoDB" id="9815830at2"/>
<keyword evidence="4 11" id="KW-0812">Transmembrane</keyword>
<feature type="binding site" evidence="11">
    <location>
        <position position="81"/>
    </location>
    <ligand>
        <name>Na(+)</name>
        <dbReference type="ChEBI" id="CHEBI:29101"/>
        <note>structural</note>
    </ligand>
</feature>
<keyword evidence="11" id="KW-0915">Sodium</keyword>
<accession>A0A2N0BB70</accession>
<dbReference type="RefSeq" id="WP_100745606.1">
    <property type="nucleotide sequence ID" value="NZ_NPEF02000021.1"/>
</dbReference>
<name>A0A2N0BB70_9LEPT</name>
<feature type="transmembrane region" description="Helical" evidence="11">
    <location>
        <begin position="37"/>
        <end position="58"/>
    </location>
</feature>
<evidence type="ECO:0000256" key="1">
    <source>
        <dbReference type="ARBA" id="ARBA00004651"/>
    </source>
</evidence>
<evidence type="ECO:0000313" key="13">
    <source>
        <dbReference type="EMBL" id="PJZ93791.1"/>
    </source>
</evidence>
<keyword evidence="14" id="KW-1185">Reference proteome</keyword>
<comment type="activity regulation">
    <text evidence="11">Na(+) is not transported, but it plays an essential structural role and its presence is essential for fluoride channel function.</text>
</comment>
<evidence type="ECO:0000256" key="2">
    <source>
        <dbReference type="ARBA" id="ARBA00022475"/>
    </source>
</evidence>
<comment type="similarity">
    <text evidence="9 11">Belongs to the fluoride channel Fluc/FEX (TC 1.A.43) family.</text>
</comment>
<keyword evidence="8 11" id="KW-0407">Ion channel</keyword>
<evidence type="ECO:0000256" key="9">
    <source>
        <dbReference type="ARBA" id="ARBA00035120"/>
    </source>
</evidence>
<evidence type="ECO:0000256" key="10">
    <source>
        <dbReference type="ARBA" id="ARBA00035585"/>
    </source>
</evidence>
<evidence type="ECO:0000256" key="11">
    <source>
        <dbReference type="HAMAP-Rule" id="MF_00454"/>
    </source>
</evidence>
<keyword evidence="5 11" id="KW-1133">Transmembrane helix</keyword>
<dbReference type="GO" id="GO:0140114">
    <property type="term" value="P:cellular detoxification of fluoride"/>
    <property type="evidence" value="ECO:0007669"/>
    <property type="project" value="UniProtKB-UniRule"/>
</dbReference>
<evidence type="ECO:0000256" key="3">
    <source>
        <dbReference type="ARBA" id="ARBA00022519"/>
    </source>
</evidence>
<organism evidence="13">
    <name type="scientific">Leptospira ellisii</name>
    <dbReference type="NCBI Taxonomy" id="2023197"/>
    <lineage>
        <taxon>Bacteria</taxon>
        <taxon>Pseudomonadati</taxon>
        <taxon>Spirochaetota</taxon>
        <taxon>Spirochaetia</taxon>
        <taxon>Leptospirales</taxon>
        <taxon>Leptospiraceae</taxon>
        <taxon>Leptospira</taxon>
    </lineage>
</organism>
<gene>
    <name evidence="11 12" type="primary">crcB</name>
    <name evidence="11" type="synonym">fluC</name>
    <name evidence="12" type="ORF">CH379_016500</name>
    <name evidence="13" type="ORF">CH379_05970</name>
</gene>
<keyword evidence="2 11" id="KW-1003">Cell membrane</keyword>
<dbReference type="InterPro" id="IPR003691">
    <property type="entry name" value="FluC"/>
</dbReference>
<dbReference type="HAMAP" id="MF_00454">
    <property type="entry name" value="FluC"/>
    <property type="match status" value="1"/>
</dbReference>
<protein>
    <recommendedName>
        <fullName evidence="11">Fluoride-specific ion channel FluC</fullName>
    </recommendedName>
</protein>